<evidence type="ECO:0000259" key="3">
    <source>
        <dbReference type="Pfam" id="PF01315"/>
    </source>
</evidence>
<dbReference type="PANTHER" id="PTHR11908:SF132">
    <property type="entry name" value="ALDEHYDE OXIDASE 1-RELATED"/>
    <property type="match status" value="1"/>
</dbReference>
<protein>
    <recommendedName>
        <fullName evidence="6">Aldehyde oxidase/xanthine dehydrogenase a/b hammerhead domain-containing protein</fullName>
    </recommendedName>
</protein>
<dbReference type="EMBL" id="BARV01041616">
    <property type="protein sequence ID" value="GAI52405.1"/>
    <property type="molecule type" value="Genomic_DNA"/>
</dbReference>
<dbReference type="AlphaFoldDB" id="X1QN39"/>
<evidence type="ECO:0008006" key="6">
    <source>
        <dbReference type="Google" id="ProtNLM"/>
    </source>
</evidence>
<evidence type="ECO:0000313" key="5">
    <source>
        <dbReference type="EMBL" id="GAI52405.1"/>
    </source>
</evidence>
<proteinExistence type="predicted"/>
<dbReference type="InterPro" id="IPR037165">
    <property type="entry name" value="AldOxase/xan_DH_Mopterin-bd_sf"/>
</dbReference>
<dbReference type="InterPro" id="IPR036856">
    <property type="entry name" value="Ald_Oxase/Xan_DH_a/b_sf"/>
</dbReference>
<dbReference type="InterPro" id="IPR016208">
    <property type="entry name" value="Ald_Oxase/xanthine_DH-like"/>
</dbReference>
<dbReference type="PANTHER" id="PTHR11908">
    <property type="entry name" value="XANTHINE DEHYDROGENASE"/>
    <property type="match status" value="1"/>
</dbReference>
<dbReference type="Gene3D" id="3.90.1170.50">
    <property type="entry name" value="Aldehyde oxidase/xanthine dehydrogenase, a/b hammerhead"/>
    <property type="match status" value="1"/>
</dbReference>
<sequence length="145" mass="16314">DYKMSPERAKGEVLDRYVLTDKARFVGDAIAAVAATNEDIAEEALELIEVEYEKLPAVFDPIEAMKPDAPRIHDFAERNIARHMTYPFSKGDVEKGFKEADYVVEATFRTSKQKHCQLEHDSAIASFDASGRLTVWSPCTHVHLS</sequence>
<dbReference type="SUPFAM" id="SSF54665">
    <property type="entry name" value="CO dehydrogenase molybdoprotein N-domain-like"/>
    <property type="match status" value="1"/>
</dbReference>
<keyword evidence="1" id="KW-0500">Molybdenum</keyword>
<dbReference type="Pfam" id="PF01315">
    <property type="entry name" value="Ald_Xan_dh_C"/>
    <property type="match status" value="1"/>
</dbReference>
<organism evidence="5">
    <name type="scientific">marine sediment metagenome</name>
    <dbReference type="NCBI Taxonomy" id="412755"/>
    <lineage>
        <taxon>unclassified sequences</taxon>
        <taxon>metagenomes</taxon>
        <taxon>ecological metagenomes</taxon>
    </lineage>
</organism>
<feature type="domain" description="Aldehyde oxidase/xanthine dehydrogenase a/b hammerhead" evidence="3">
    <location>
        <begin position="15"/>
        <end position="56"/>
    </location>
</feature>
<reference evidence="5" key="1">
    <citation type="journal article" date="2014" name="Front. Microbiol.">
        <title>High frequency of phylogenetically diverse reductive dehalogenase-homologous genes in deep subseafloor sedimentary metagenomes.</title>
        <authorList>
            <person name="Kawai M."/>
            <person name="Futagami T."/>
            <person name="Toyoda A."/>
            <person name="Takaki Y."/>
            <person name="Nishi S."/>
            <person name="Hori S."/>
            <person name="Arai W."/>
            <person name="Tsubouchi T."/>
            <person name="Morono Y."/>
            <person name="Uchiyama I."/>
            <person name="Ito T."/>
            <person name="Fujiyama A."/>
            <person name="Inagaki F."/>
            <person name="Takami H."/>
        </authorList>
    </citation>
    <scope>NUCLEOTIDE SEQUENCE</scope>
    <source>
        <strain evidence="5">Expedition CK06-06</strain>
    </source>
</reference>
<dbReference type="GO" id="GO:0016491">
    <property type="term" value="F:oxidoreductase activity"/>
    <property type="evidence" value="ECO:0007669"/>
    <property type="project" value="UniProtKB-KW"/>
</dbReference>
<feature type="non-terminal residue" evidence="5">
    <location>
        <position position="1"/>
    </location>
</feature>
<comment type="caution">
    <text evidence="5">The sequence shown here is derived from an EMBL/GenBank/DDBJ whole genome shotgun (WGS) entry which is preliminary data.</text>
</comment>
<feature type="non-terminal residue" evidence="5">
    <location>
        <position position="145"/>
    </location>
</feature>
<keyword evidence="2" id="KW-0560">Oxidoreductase</keyword>
<evidence type="ECO:0000259" key="4">
    <source>
        <dbReference type="Pfam" id="PF02738"/>
    </source>
</evidence>
<accession>X1QN39</accession>
<feature type="domain" description="Aldehyde oxidase/xanthine dehydrogenase first molybdopterin binding" evidence="4">
    <location>
        <begin position="73"/>
        <end position="143"/>
    </location>
</feature>
<dbReference type="SUPFAM" id="SSF56003">
    <property type="entry name" value="Molybdenum cofactor-binding domain"/>
    <property type="match status" value="1"/>
</dbReference>
<dbReference type="InterPro" id="IPR000674">
    <property type="entry name" value="Ald_Oxase/Xan_DH_a/b"/>
</dbReference>
<name>X1QN39_9ZZZZ</name>
<dbReference type="InterPro" id="IPR008274">
    <property type="entry name" value="AldOxase/xan_DH_MoCoBD1"/>
</dbReference>
<dbReference type="Pfam" id="PF02738">
    <property type="entry name" value="MoCoBD_1"/>
    <property type="match status" value="1"/>
</dbReference>
<gene>
    <name evidence="5" type="ORF">S06H3_62918</name>
</gene>
<evidence type="ECO:0000256" key="1">
    <source>
        <dbReference type="ARBA" id="ARBA00022505"/>
    </source>
</evidence>
<dbReference type="Gene3D" id="3.30.365.10">
    <property type="entry name" value="Aldehyde oxidase/xanthine dehydrogenase, molybdopterin binding domain"/>
    <property type="match status" value="1"/>
</dbReference>
<dbReference type="GO" id="GO:0005506">
    <property type="term" value="F:iron ion binding"/>
    <property type="evidence" value="ECO:0007669"/>
    <property type="project" value="InterPro"/>
</dbReference>
<evidence type="ECO:0000256" key="2">
    <source>
        <dbReference type="ARBA" id="ARBA00023002"/>
    </source>
</evidence>